<keyword evidence="1" id="KW-0732">Signal</keyword>
<accession>Q0YPR4</accession>
<protein>
    <recommendedName>
        <fullName evidence="4">Ysc84 actin-binding domain-containing protein</fullName>
    </recommendedName>
</protein>
<keyword evidence="3" id="KW-1185">Reference proteome</keyword>
<evidence type="ECO:0000256" key="1">
    <source>
        <dbReference type="SAM" id="SignalP"/>
    </source>
</evidence>
<evidence type="ECO:0008006" key="4">
    <source>
        <dbReference type="Google" id="ProtNLM"/>
    </source>
</evidence>
<gene>
    <name evidence="2" type="ORF">CferDRAFT_0271</name>
</gene>
<comment type="caution">
    <text evidence="2">The sequence shown here is derived from an EMBL/GenBank/DDBJ whole genome shotgun (WGS) entry which is preliminary data.</text>
</comment>
<dbReference type="AlphaFoldDB" id="Q0YPR4"/>
<reference evidence="2 3" key="2">
    <citation type="submission" date="2006-07" db="EMBL/GenBank/DDBJ databases">
        <title>Sequencing of the draft genome and assembly of Chlorobium ferroxidans DSM 13031.</title>
        <authorList>
            <consortium name="US DOE Joint Genome Institute (JGI-PGF)"/>
            <person name="Copeland A."/>
            <person name="Lucas S."/>
            <person name="Lapidus A."/>
            <person name="Barry K."/>
            <person name="Glavina del Rio T."/>
            <person name="Dalin E."/>
            <person name="Tice H."/>
            <person name="Bruce D."/>
            <person name="Pitluck S."/>
            <person name="Richardson P."/>
        </authorList>
    </citation>
    <scope>NUCLEOTIDE SEQUENCE [LARGE SCALE GENOMIC DNA]</scope>
    <source>
        <strain evidence="2 3">DSM 13031</strain>
    </source>
</reference>
<feature type="signal peptide" evidence="1">
    <location>
        <begin position="1"/>
        <end position="24"/>
    </location>
</feature>
<feature type="chain" id="PRO_5004179231" description="Ysc84 actin-binding domain-containing protein" evidence="1">
    <location>
        <begin position="25"/>
        <end position="178"/>
    </location>
</feature>
<proteinExistence type="predicted"/>
<organism evidence="2 3">
    <name type="scientific">Chlorobium ferrooxidans DSM 13031</name>
    <dbReference type="NCBI Taxonomy" id="377431"/>
    <lineage>
        <taxon>Bacteria</taxon>
        <taxon>Pseudomonadati</taxon>
        <taxon>Chlorobiota</taxon>
        <taxon>Chlorobiia</taxon>
        <taxon>Chlorobiales</taxon>
        <taxon>Chlorobiaceae</taxon>
        <taxon>Chlorobium/Pelodictyon group</taxon>
        <taxon>Chlorobium</taxon>
    </lineage>
</organism>
<sequence length="178" mass="19271">MMKLIKVFALAFMLAGMLVSTAEAGWDPANAEKAKESVDYFRKNAPALNRFFEQAYGYAVFPDVFKGGLFMFGGGHGKGYVYEQNNLVGNSTITQINVGPQLGGQSFSEIIFFKGKEDLESFKKGNYEMNAQVAAIIVSTGMATNTDFSNGVAVFVLPKAGVMAEATVGGQKFSYQSY</sequence>
<dbReference type="OrthoDB" id="5405772at2"/>
<dbReference type="EMBL" id="AASE01000024">
    <property type="protein sequence ID" value="EAT58285.1"/>
    <property type="molecule type" value="Genomic_DNA"/>
</dbReference>
<dbReference type="RefSeq" id="WP_006367104.1">
    <property type="nucleotide sequence ID" value="NZ_AASE01000024.1"/>
</dbReference>
<dbReference type="CDD" id="cd11524">
    <property type="entry name" value="SYLF"/>
    <property type="match status" value="1"/>
</dbReference>
<evidence type="ECO:0000313" key="2">
    <source>
        <dbReference type="EMBL" id="EAT58285.1"/>
    </source>
</evidence>
<reference evidence="2 3" key="1">
    <citation type="submission" date="2006-07" db="EMBL/GenBank/DDBJ databases">
        <title>Annotation of the draft genome assembly of Chlorobium ferroxidans DSM 13031.</title>
        <authorList>
            <consortium name="US DOE Joint Genome Institute (JGI-ORNL)"/>
            <person name="Larimer F."/>
            <person name="Land M."/>
            <person name="Hauser L."/>
        </authorList>
    </citation>
    <scope>NUCLEOTIDE SEQUENCE [LARGE SCALE GENOMIC DNA]</scope>
    <source>
        <strain evidence="2 3">DSM 13031</strain>
    </source>
</reference>
<name>Q0YPR4_9CHLB</name>
<evidence type="ECO:0000313" key="3">
    <source>
        <dbReference type="Proteomes" id="UP000004162"/>
    </source>
</evidence>
<dbReference type="Proteomes" id="UP000004162">
    <property type="component" value="Unassembled WGS sequence"/>
</dbReference>